<accession>A0A7S9KMD8</accession>
<gene>
    <name evidence="10" type="primary">STU1</name>
    <name evidence="10" type="ORF">C2857_007479</name>
</gene>
<evidence type="ECO:0000256" key="6">
    <source>
        <dbReference type="ARBA" id="ARBA00022776"/>
    </source>
</evidence>
<dbReference type="PANTHER" id="PTHR21567">
    <property type="entry name" value="CLASP"/>
    <property type="match status" value="1"/>
</dbReference>
<name>A0A7S9KMD8_EPIFF</name>
<proteinExistence type="inferred from homology"/>
<dbReference type="GO" id="GO:0008017">
    <property type="term" value="F:microtubule binding"/>
    <property type="evidence" value="ECO:0007669"/>
    <property type="project" value="TreeGrafter"/>
</dbReference>
<comment type="similarity">
    <text evidence="2">Belongs to the CLASP family.</text>
</comment>
<dbReference type="Proteomes" id="UP000594364">
    <property type="component" value="Chromosome 1"/>
</dbReference>
<evidence type="ECO:0000256" key="8">
    <source>
        <dbReference type="SAM" id="MobiDB-lite"/>
    </source>
</evidence>
<dbReference type="GO" id="GO:0060172">
    <property type="term" value="P:astral microtubule depolymerization"/>
    <property type="evidence" value="ECO:0007669"/>
    <property type="project" value="TreeGrafter"/>
</dbReference>
<feature type="domain" description="TOG" evidence="9">
    <location>
        <begin position="4"/>
        <end position="227"/>
    </location>
</feature>
<evidence type="ECO:0000313" key="10">
    <source>
        <dbReference type="EMBL" id="QPG94991.1"/>
    </source>
</evidence>
<evidence type="ECO:0000259" key="9">
    <source>
        <dbReference type="SMART" id="SM01349"/>
    </source>
</evidence>
<evidence type="ECO:0000256" key="7">
    <source>
        <dbReference type="ARBA" id="ARBA00024889"/>
    </source>
</evidence>
<dbReference type="EMBL" id="CP031385">
    <property type="protein sequence ID" value="QPG94991.1"/>
    <property type="molecule type" value="Genomic_DNA"/>
</dbReference>
<dbReference type="Gene3D" id="1.25.10.10">
    <property type="entry name" value="Leucine-rich Repeat Variant"/>
    <property type="match status" value="3"/>
</dbReference>
<dbReference type="OrthoDB" id="46159at2759"/>
<keyword evidence="6" id="KW-0131">Cell cycle</keyword>
<dbReference type="GO" id="GO:0051301">
    <property type="term" value="P:cell division"/>
    <property type="evidence" value="ECO:0007669"/>
    <property type="project" value="UniProtKB-KW"/>
</dbReference>
<feature type="domain" description="TOG" evidence="9">
    <location>
        <begin position="869"/>
        <end position="1123"/>
    </location>
</feature>
<feature type="compositionally biased region" description="Low complexity" evidence="8">
    <location>
        <begin position="589"/>
        <end position="616"/>
    </location>
</feature>
<feature type="compositionally biased region" description="Low complexity" evidence="8">
    <location>
        <begin position="242"/>
        <end position="255"/>
    </location>
</feature>
<dbReference type="GO" id="GO:0005815">
    <property type="term" value="C:microtubule organizing center"/>
    <property type="evidence" value="ECO:0007669"/>
    <property type="project" value="TreeGrafter"/>
</dbReference>
<dbReference type="InterPro" id="IPR011989">
    <property type="entry name" value="ARM-like"/>
</dbReference>
<evidence type="ECO:0000256" key="2">
    <source>
        <dbReference type="ARBA" id="ARBA00009549"/>
    </source>
</evidence>
<organism evidence="10 11">
    <name type="scientific">Epichloe festucae (strain Fl1)</name>
    <dbReference type="NCBI Taxonomy" id="877507"/>
    <lineage>
        <taxon>Eukaryota</taxon>
        <taxon>Fungi</taxon>
        <taxon>Dikarya</taxon>
        <taxon>Ascomycota</taxon>
        <taxon>Pezizomycotina</taxon>
        <taxon>Sordariomycetes</taxon>
        <taxon>Hypocreomycetidae</taxon>
        <taxon>Hypocreales</taxon>
        <taxon>Clavicipitaceae</taxon>
        <taxon>Epichloe</taxon>
    </lineage>
</organism>
<reference evidence="10 11" key="1">
    <citation type="journal article" date="2018" name="PLoS Genet.">
        <title>Repeat elements organise 3D genome structure and mediate transcription in the filamentous fungus Epichloe festucae.</title>
        <authorList>
            <person name="Winter D.J."/>
            <person name="Ganley A.R.D."/>
            <person name="Young C.A."/>
            <person name="Liachko I."/>
            <person name="Schardl C.L."/>
            <person name="Dupont P.Y."/>
            <person name="Berry D."/>
            <person name="Ram A."/>
            <person name="Scott B."/>
            <person name="Cox M.P."/>
        </authorList>
    </citation>
    <scope>NUCLEOTIDE SEQUENCE [LARGE SCALE GENOMIC DNA]</scope>
    <source>
        <strain evidence="10 11">Fl1</strain>
    </source>
</reference>
<feature type="compositionally biased region" description="Polar residues" evidence="8">
    <location>
        <begin position="543"/>
        <end position="553"/>
    </location>
</feature>
<comment type="function">
    <text evidence="7">Microtubule binding protein that promotes the stabilization of dynamic microtubules. Required for mitotic spindle formation.</text>
</comment>
<dbReference type="Pfam" id="PF12348">
    <property type="entry name" value="CLASP_N"/>
    <property type="match status" value="2"/>
</dbReference>
<dbReference type="PANTHER" id="PTHR21567:SF9">
    <property type="entry name" value="CLIP-ASSOCIATING PROTEIN"/>
    <property type="match status" value="1"/>
</dbReference>
<comment type="subunit">
    <text evidence="3">Interacts with microtubules.</text>
</comment>
<dbReference type="GO" id="GO:0005881">
    <property type="term" value="C:cytoplasmic microtubule"/>
    <property type="evidence" value="ECO:0007669"/>
    <property type="project" value="TreeGrafter"/>
</dbReference>
<dbReference type="AlphaFoldDB" id="A0A7S9KMD8"/>
<evidence type="ECO:0000256" key="5">
    <source>
        <dbReference type="ARBA" id="ARBA00022701"/>
    </source>
</evidence>
<dbReference type="GO" id="GO:1990023">
    <property type="term" value="C:mitotic spindle midzone"/>
    <property type="evidence" value="ECO:0007669"/>
    <property type="project" value="TreeGrafter"/>
</dbReference>
<sequence length="1125" mass="122791">MADKLTDEQVADLLTMLRSDSSLDAKVQFVTTIKSAIKQHNVPETCVPHLFDGLRTASSSQHAALVNAGFTALNHLLTRLSRQDPKLLAREAARTLPLIIDKLGDPKDKYRSLATGSLHTLCPVAPAEVERFVRSSALTGKNPRAKEAGMHWLLQAHEERGLPFRGYVPLLMELLEDADGMVRDTAKTTVIELFKTAPNTAKSDLKRQLKNFRVRPAIEQAIVKALAPPGGRPETPCDGFASQSSQPSQLSQPSSRPHLAASVSSLASERPVTPMPDAQADAVDPQYVNTNRELDDIFKDMAPHFDGRESEQNWMKREQSINTLRRLNAGNAATDFQDVFVAGLRGMLDGIIKAVSSLRTSLSKEGCGLVQELAVSLGPAMDPMVELLMQNLVKLSAGTKKISSQMANVTVDRIIGRVTYNQRLMYHIWCASQDKNVQPRTYATNWLKTVLRKEAGHKSHVEHTGGVDLMEKILRKGLGDANPGVREKTRSAYWAFWGVWPARADAIMADLDATAQKLLDKDASNPNSPKKSDPPAKPGLGLSRSTMTTSSKPSLRETMLTQKKAALAAKNLPARPGSAMAHISSPTRTTSNVSAHSATSTTSTTSTTCTKSTTTRSRPEPTLSVNAGGMSVAPMRPTRRRPETATRPATAGPYSVRDHHVLEASSPESIKSKHHPTPRQPAKAVTPKKTVPKTRQGHQSHASESSILSPAFQQSTSKRTASPRGSPVVLKNAQTSPPSVSCAKSIEEDVSKQVVVPGPANSHVSPSERDMATKLQNSPEMARAEPEVHSQDNNNNNNNNNNISSSDNKLDSLAETPSRSLKVYEDPFTDDDASATKPTFNAPVLEDKPVNEDAGNLPKANGHSLLTTDQQLDSPEKARQNSKLLDSGISKIRNKNLEVHGFRKLQSLIRDSKTVFTDERFEALLLGLFQYLEDALPGMPPEKVQDVKAQILSTIKLLLKKERDKFQPHVSKGLESLLETRGAYDTRAHVVSGLELLADELVTIGDGSEMVVILSKRLQARSDSTVEGCRTLSMGLHVLKEMLDKRTEFVPSDKELAQLTGLSSRCLESADSGVRMDAVKFCVSLHERVGDGGFWEAMSNMKEDPKSLITYYIAKRQREQGGATA</sequence>
<feature type="region of interest" description="Disordered" evidence="8">
    <location>
        <begin position="571"/>
        <end position="881"/>
    </location>
</feature>
<feature type="region of interest" description="Disordered" evidence="8">
    <location>
        <begin position="520"/>
        <end position="557"/>
    </location>
</feature>
<keyword evidence="6" id="KW-0498">Mitosis</keyword>
<feature type="compositionally biased region" description="Polar residues" evidence="8">
    <location>
        <begin position="864"/>
        <end position="873"/>
    </location>
</feature>
<feature type="compositionally biased region" description="Polar residues" evidence="8">
    <location>
        <begin position="699"/>
        <end position="720"/>
    </location>
</feature>
<keyword evidence="11" id="KW-1185">Reference proteome</keyword>
<keyword evidence="4" id="KW-0132">Cell division</keyword>
<evidence type="ECO:0000256" key="1">
    <source>
        <dbReference type="ARBA" id="ARBA00004186"/>
    </source>
</evidence>
<dbReference type="SUPFAM" id="SSF48371">
    <property type="entry name" value="ARM repeat"/>
    <property type="match status" value="1"/>
</dbReference>
<feature type="region of interest" description="Disordered" evidence="8">
    <location>
        <begin position="225"/>
        <end position="284"/>
    </location>
</feature>
<dbReference type="InterPro" id="IPR034085">
    <property type="entry name" value="TOG"/>
</dbReference>
<dbReference type="GO" id="GO:0090307">
    <property type="term" value="P:mitotic spindle assembly"/>
    <property type="evidence" value="ECO:0007669"/>
    <property type="project" value="TreeGrafter"/>
</dbReference>
<protein>
    <submittedName>
        <fullName evidence="10">Suppressor of tub2 mutation</fullName>
    </submittedName>
</protein>
<comment type="subcellular location">
    <subcellularLocation>
        <location evidence="1">Cytoplasm</location>
        <location evidence="1">Cytoskeleton</location>
        <location evidence="1">Spindle</location>
    </subcellularLocation>
</comment>
<evidence type="ECO:0000256" key="3">
    <source>
        <dbReference type="ARBA" id="ARBA00011375"/>
    </source>
</evidence>
<evidence type="ECO:0000313" key="11">
    <source>
        <dbReference type="Proteomes" id="UP000594364"/>
    </source>
</evidence>
<feature type="compositionally biased region" description="Low complexity" evidence="8">
    <location>
        <begin position="793"/>
        <end position="802"/>
    </location>
</feature>
<dbReference type="InterPro" id="IPR024395">
    <property type="entry name" value="CLASP_N_dom"/>
</dbReference>
<evidence type="ECO:0000256" key="4">
    <source>
        <dbReference type="ARBA" id="ARBA00022618"/>
    </source>
</evidence>
<dbReference type="SMART" id="SM01349">
    <property type="entry name" value="TOG"/>
    <property type="match status" value="3"/>
</dbReference>
<dbReference type="GO" id="GO:0005876">
    <property type="term" value="C:spindle microtubule"/>
    <property type="evidence" value="ECO:0007669"/>
    <property type="project" value="TreeGrafter"/>
</dbReference>
<dbReference type="InterPro" id="IPR016024">
    <property type="entry name" value="ARM-type_fold"/>
</dbReference>
<keyword evidence="5" id="KW-0493">Microtubule</keyword>
<feature type="domain" description="TOG" evidence="9">
    <location>
        <begin position="293"/>
        <end position="533"/>
    </location>
</feature>